<evidence type="ECO:0000313" key="8">
    <source>
        <dbReference type="EMBL" id="CDN40287.1"/>
    </source>
</evidence>
<dbReference type="PIRSF" id="PIRSF000535">
    <property type="entry name" value="1PFK/6PFK/LacC"/>
    <property type="match status" value="1"/>
</dbReference>
<feature type="domain" description="Carbohydrate kinase PfkB" evidence="7">
    <location>
        <begin position="25"/>
        <end position="283"/>
    </location>
</feature>
<comment type="similarity">
    <text evidence="1">Belongs to the carbohydrate kinase PfkB family.</text>
</comment>
<dbReference type="Pfam" id="PF00294">
    <property type="entry name" value="PfkB"/>
    <property type="match status" value="1"/>
</dbReference>
<organism evidence="8 9">
    <name type="scientific">Mycoplasma amphoriforme A39</name>
    <dbReference type="NCBI Taxonomy" id="572419"/>
    <lineage>
        <taxon>Bacteria</taxon>
        <taxon>Bacillati</taxon>
        <taxon>Mycoplasmatota</taxon>
        <taxon>Mollicutes</taxon>
        <taxon>Mycoplasmataceae</taxon>
        <taxon>Mycoplasma</taxon>
    </lineage>
</organism>
<dbReference type="InterPro" id="IPR017583">
    <property type="entry name" value="Tagatose/fructose_Pkinase"/>
</dbReference>
<evidence type="ECO:0000256" key="1">
    <source>
        <dbReference type="ARBA" id="ARBA00010688"/>
    </source>
</evidence>
<keyword evidence="4" id="KW-0418">Kinase</keyword>
<evidence type="ECO:0000259" key="7">
    <source>
        <dbReference type="Pfam" id="PF00294"/>
    </source>
</evidence>
<evidence type="ECO:0000256" key="6">
    <source>
        <dbReference type="PIRNR" id="PIRNR000535"/>
    </source>
</evidence>
<dbReference type="Gene3D" id="3.40.1190.20">
    <property type="match status" value="1"/>
</dbReference>
<dbReference type="SUPFAM" id="SSF53613">
    <property type="entry name" value="Ribokinase-like"/>
    <property type="match status" value="1"/>
</dbReference>
<dbReference type="PANTHER" id="PTHR46566:SF1">
    <property type="entry name" value="1-PHOSPHOFRUCTOKINASE"/>
    <property type="match status" value="1"/>
</dbReference>
<dbReference type="GO" id="GO:0008443">
    <property type="term" value="F:phosphofructokinase activity"/>
    <property type="evidence" value="ECO:0007669"/>
    <property type="project" value="TreeGrafter"/>
</dbReference>
<dbReference type="RefSeq" id="WP_343251630.1">
    <property type="nucleotide sequence ID" value="NZ_HG937516.1"/>
</dbReference>
<dbReference type="AlphaFoldDB" id="A0A292IIE5"/>
<dbReference type="InterPro" id="IPR029056">
    <property type="entry name" value="Ribokinase-like"/>
</dbReference>
<gene>
    <name evidence="8" type="ORF">MAMA39_01640</name>
</gene>
<sequence length="306" mass="34755">MRFHTVTFSPSIDYKIYGNKALNLHGLNRVDHYEFKPGGKGINAGITLQRLGFRVVNYVFLGKLNHLFFKNLCLQENLVVKDFLVDGITRTNVKYHSSEHYFEINGTNLLIDQVSYQHFLHDFDNLNSDEDVVLIMGRMNENYLTNFLQHLNKKKINFVIDIDLDNITSFLNYQPLVYKPNFDEAQRSTKLALTNLLEIKQALQLYQSWGAKIPIISAGANGAYMLSKSKQLIRVKPKHPITIKSTVGAGDTLTSSFIAHYAMSKDEKAAFIYANACALSAVSSNWLVDVKKIPVMLNNLEVTIDN</sequence>
<accession>A0A292IIE5</accession>
<keyword evidence="9" id="KW-1185">Reference proteome</keyword>
<name>A0A292IIE5_9MOLU</name>
<dbReference type="Proteomes" id="UP000261764">
    <property type="component" value="Chromosome I"/>
</dbReference>
<dbReference type="EMBL" id="HG937516">
    <property type="protein sequence ID" value="CDN40287.1"/>
    <property type="molecule type" value="Genomic_DNA"/>
</dbReference>
<protein>
    <recommendedName>
        <fullName evidence="7">Carbohydrate kinase PfkB domain-containing protein</fullName>
    </recommendedName>
</protein>
<proteinExistence type="inferred from homology"/>
<dbReference type="GO" id="GO:0005829">
    <property type="term" value="C:cytosol"/>
    <property type="evidence" value="ECO:0007669"/>
    <property type="project" value="TreeGrafter"/>
</dbReference>
<evidence type="ECO:0000256" key="4">
    <source>
        <dbReference type="ARBA" id="ARBA00022777"/>
    </source>
</evidence>
<dbReference type="KEGG" id="mamp:MAMA39_01640"/>
<keyword evidence="5" id="KW-0067">ATP-binding</keyword>
<reference evidence="8 9" key="1">
    <citation type="journal article" date="2015" name="Clin. Infect. Dis.">
        <title>Genomic Investigations unmask Mycoplasma amphoriforme, a new respiratory pathogen.</title>
        <authorList>
            <person name="Gillespie S.H."/>
            <person name="Ling C.L."/>
            <person name="Oravcova K."/>
            <person name="Pinheiro M."/>
            <person name="Wells L."/>
            <person name="Bryant J.M."/>
            <person name="McHugh T.D."/>
            <person name="Bebear C."/>
            <person name="Webster D."/>
            <person name="Harris S.R."/>
            <person name="Seth-Smith H.M."/>
            <person name="Thomson N.R."/>
        </authorList>
    </citation>
    <scope>NUCLEOTIDE SEQUENCE [LARGE SCALE GENOMIC DNA]</scope>
    <source>
        <strain evidence="8 9">A39</strain>
    </source>
</reference>
<keyword evidence="2 6" id="KW-0808">Transferase</keyword>
<evidence type="ECO:0000256" key="5">
    <source>
        <dbReference type="ARBA" id="ARBA00022840"/>
    </source>
</evidence>
<keyword evidence="3" id="KW-0547">Nucleotide-binding</keyword>
<evidence type="ECO:0000313" key="9">
    <source>
        <dbReference type="Proteomes" id="UP000261764"/>
    </source>
</evidence>
<evidence type="ECO:0000256" key="3">
    <source>
        <dbReference type="ARBA" id="ARBA00022741"/>
    </source>
</evidence>
<evidence type="ECO:0000256" key="2">
    <source>
        <dbReference type="ARBA" id="ARBA00022679"/>
    </source>
</evidence>
<dbReference type="GO" id="GO:0005524">
    <property type="term" value="F:ATP binding"/>
    <property type="evidence" value="ECO:0007669"/>
    <property type="project" value="UniProtKB-KW"/>
</dbReference>
<dbReference type="PANTHER" id="PTHR46566">
    <property type="entry name" value="1-PHOSPHOFRUCTOKINASE-RELATED"/>
    <property type="match status" value="1"/>
</dbReference>
<dbReference type="InterPro" id="IPR011611">
    <property type="entry name" value="PfkB_dom"/>
</dbReference>